<dbReference type="GO" id="GO:0003677">
    <property type="term" value="F:DNA binding"/>
    <property type="evidence" value="ECO:0007669"/>
    <property type="project" value="InterPro"/>
</dbReference>
<gene>
    <name evidence="1" type="ORF">C3928_15455</name>
</gene>
<dbReference type="RefSeq" id="WP_027228683.1">
    <property type="nucleotide sequence ID" value="NZ_CP017601.1"/>
</dbReference>
<reference evidence="1 2" key="1">
    <citation type="submission" date="2018-02" db="EMBL/GenBank/DDBJ databases">
        <title>Draft genome sequences of four Legionella pneumophila clinical strains isolated in Ontario.</title>
        <authorList>
            <person name="Fortuna A."/>
            <person name="Ramnarine R."/>
            <person name="Li A."/>
            <person name="Frantz C."/>
            <person name="Mallo G."/>
        </authorList>
    </citation>
    <scope>NUCLEOTIDE SEQUENCE [LARGE SCALE GENOMIC DNA]</scope>
    <source>
        <strain evidence="1 2">LG61</strain>
    </source>
</reference>
<dbReference type="Proteomes" id="UP000239239">
    <property type="component" value="Unassembled WGS sequence"/>
</dbReference>
<protein>
    <submittedName>
        <fullName evidence="1">Uncharacterized protein</fullName>
    </submittedName>
</protein>
<sequence>MPITIHPKVGQILLCNFSEGFKEPEMVKDKRPVIIISSALQGRNKLVTVVPISSVKPDPIMPYHYLLPTASLPMLGNFQVAESWVKGDMIYTVAFHRLDLIRLGTRNSQGKRNYYQNRLGREQMKSIYSCVLHGLNIGNLAQHL</sequence>
<dbReference type="AlphaFoldDB" id="A0A2S6EUH3"/>
<accession>A0A2S6EUH3</accession>
<dbReference type="OrthoDB" id="7565736at2"/>
<name>A0A2S6EUH3_LEGPN</name>
<dbReference type="EMBL" id="PQWY01000021">
    <property type="protein sequence ID" value="PPK28835.1"/>
    <property type="molecule type" value="Genomic_DNA"/>
</dbReference>
<dbReference type="SUPFAM" id="SSF50118">
    <property type="entry name" value="Cell growth inhibitor/plasmid maintenance toxic component"/>
    <property type="match status" value="1"/>
</dbReference>
<evidence type="ECO:0000313" key="1">
    <source>
        <dbReference type="EMBL" id="PPK28835.1"/>
    </source>
</evidence>
<dbReference type="InterPro" id="IPR003477">
    <property type="entry name" value="PemK-like"/>
</dbReference>
<comment type="caution">
    <text evidence="1">The sequence shown here is derived from an EMBL/GenBank/DDBJ whole genome shotgun (WGS) entry which is preliminary data.</text>
</comment>
<proteinExistence type="predicted"/>
<dbReference type="Gene3D" id="2.30.30.110">
    <property type="match status" value="1"/>
</dbReference>
<evidence type="ECO:0000313" key="2">
    <source>
        <dbReference type="Proteomes" id="UP000239239"/>
    </source>
</evidence>
<dbReference type="InterPro" id="IPR011067">
    <property type="entry name" value="Plasmid_toxin/cell-grow_inhib"/>
</dbReference>
<dbReference type="Pfam" id="PF02452">
    <property type="entry name" value="PemK_toxin"/>
    <property type="match status" value="1"/>
</dbReference>
<organism evidence="1 2">
    <name type="scientific">Legionella pneumophila</name>
    <dbReference type="NCBI Taxonomy" id="446"/>
    <lineage>
        <taxon>Bacteria</taxon>
        <taxon>Pseudomonadati</taxon>
        <taxon>Pseudomonadota</taxon>
        <taxon>Gammaproteobacteria</taxon>
        <taxon>Legionellales</taxon>
        <taxon>Legionellaceae</taxon>
        <taxon>Legionella</taxon>
    </lineage>
</organism>